<dbReference type="PROSITE" id="PS00211">
    <property type="entry name" value="ABC_TRANSPORTER_1"/>
    <property type="match status" value="1"/>
</dbReference>
<keyword evidence="4 6" id="KW-0067">ATP-binding</keyword>
<feature type="domain" description="ABC transporter" evidence="5">
    <location>
        <begin position="4"/>
        <end position="236"/>
    </location>
</feature>
<evidence type="ECO:0000256" key="2">
    <source>
        <dbReference type="ARBA" id="ARBA00022448"/>
    </source>
</evidence>
<organism evidence="6 7">
    <name type="scientific">Leucobacter muris</name>
    <dbReference type="NCBI Taxonomy" id="1935379"/>
    <lineage>
        <taxon>Bacteria</taxon>
        <taxon>Bacillati</taxon>
        <taxon>Actinomycetota</taxon>
        <taxon>Actinomycetes</taxon>
        <taxon>Micrococcales</taxon>
        <taxon>Microbacteriaceae</taxon>
        <taxon>Leucobacter</taxon>
    </lineage>
</organism>
<sequence>MSVLEVQGLSVRLGGRRVLRDIDLSIGDGEFVGLIGPNGAGKTTLLRSVLGVVRPESGRVRVGGAPPRQARAGIGYVPQRHEFAWDFPISVEETVMTGLVRDVGWFRRPRQEHYDAVADAIVRVEMGALARRPVGELSGGQRQRVLVARALALRPRLLLLDEPFTGLDMPTQELLLDLFRGLAAEGRAVVMSTHDLAGAMHQCSRLCLVNRTVIADARPGELRDPAIWMRAFDVQATNPILSVLGVAA</sequence>
<dbReference type="InterPro" id="IPR050153">
    <property type="entry name" value="Metal_Ion_Import_ABC"/>
</dbReference>
<evidence type="ECO:0000256" key="1">
    <source>
        <dbReference type="ARBA" id="ARBA00005417"/>
    </source>
</evidence>
<dbReference type="SMART" id="SM00382">
    <property type="entry name" value="AAA"/>
    <property type="match status" value="1"/>
</dbReference>
<dbReference type="GO" id="GO:0005524">
    <property type="term" value="F:ATP binding"/>
    <property type="evidence" value="ECO:0007669"/>
    <property type="project" value="UniProtKB-KW"/>
</dbReference>
<evidence type="ECO:0000259" key="5">
    <source>
        <dbReference type="PROSITE" id="PS50893"/>
    </source>
</evidence>
<protein>
    <submittedName>
        <fullName evidence="6">Anchored repeat-type ABC transporter ATP-binding subunit</fullName>
    </submittedName>
</protein>
<dbReference type="InterPro" id="IPR017871">
    <property type="entry name" value="ABC_transporter-like_CS"/>
</dbReference>
<dbReference type="PROSITE" id="PS50893">
    <property type="entry name" value="ABC_TRANSPORTER_2"/>
    <property type="match status" value="1"/>
</dbReference>
<dbReference type="CDD" id="cd03235">
    <property type="entry name" value="ABC_Metallic_Cations"/>
    <property type="match status" value="1"/>
</dbReference>
<gene>
    <name evidence="6" type="ORF">Leucomu_02505</name>
</gene>
<name>A0ABX5QD01_9MICO</name>
<dbReference type="NCBIfam" id="TIGR03771">
    <property type="entry name" value="anch_rpt_ABC"/>
    <property type="match status" value="1"/>
</dbReference>
<evidence type="ECO:0000313" key="7">
    <source>
        <dbReference type="Proteomes" id="UP000285768"/>
    </source>
</evidence>
<dbReference type="InterPro" id="IPR027417">
    <property type="entry name" value="P-loop_NTPase"/>
</dbReference>
<dbReference type="RefSeq" id="WP_128386234.1">
    <property type="nucleotide sequence ID" value="NZ_CP035037.1"/>
</dbReference>
<dbReference type="InterPro" id="IPR022508">
    <property type="entry name" value="ABC_trspt_anch-rpt_ATP-bd"/>
</dbReference>
<comment type="similarity">
    <text evidence="1">Belongs to the ABC transporter superfamily.</text>
</comment>
<reference evidence="6 7" key="1">
    <citation type="submission" date="2019-01" db="EMBL/GenBank/DDBJ databases">
        <title>Leucobacter muris sp. nov. isolated from the nose of a laboratory mouse.</title>
        <authorList>
            <person name="Benga L."/>
            <person name="Sproeer C."/>
            <person name="Schumann P."/>
            <person name="Verbarg S."/>
            <person name="Bunk B."/>
            <person name="Engelhardt E."/>
            <person name="Benten P.M."/>
            <person name="Sager M."/>
        </authorList>
    </citation>
    <scope>NUCLEOTIDE SEQUENCE [LARGE SCALE GENOMIC DNA]</scope>
    <source>
        <strain evidence="6 7">DSM 101948</strain>
    </source>
</reference>
<evidence type="ECO:0000256" key="4">
    <source>
        <dbReference type="ARBA" id="ARBA00022840"/>
    </source>
</evidence>
<dbReference type="SUPFAM" id="SSF52540">
    <property type="entry name" value="P-loop containing nucleoside triphosphate hydrolases"/>
    <property type="match status" value="1"/>
</dbReference>
<dbReference type="InterPro" id="IPR003439">
    <property type="entry name" value="ABC_transporter-like_ATP-bd"/>
</dbReference>
<dbReference type="PANTHER" id="PTHR42734">
    <property type="entry name" value="METAL TRANSPORT SYSTEM ATP-BINDING PROTEIN TM_0124-RELATED"/>
    <property type="match status" value="1"/>
</dbReference>
<dbReference type="EMBL" id="CP035037">
    <property type="protein sequence ID" value="QAB16942.1"/>
    <property type="molecule type" value="Genomic_DNA"/>
</dbReference>
<keyword evidence="3" id="KW-0547">Nucleotide-binding</keyword>
<proteinExistence type="inferred from homology"/>
<dbReference type="Gene3D" id="3.40.50.300">
    <property type="entry name" value="P-loop containing nucleotide triphosphate hydrolases"/>
    <property type="match status" value="1"/>
</dbReference>
<evidence type="ECO:0000256" key="3">
    <source>
        <dbReference type="ARBA" id="ARBA00022741"/>
    </source>
</evidence>
<dbReference type="Pfam" id="PF00005">
    <property type="entry name" value="ABC_tran"/>
    <property type="match status" value="1"/>
</dbReference>
<dbReference type="InterPro" id="IPR003593">
    <property type="entry name" value="AAA+_ATPase"/>
</dbReference>
<evidence type="ECO:0000313" key="6">
    <source>
        <dbReference type="EMBL" id="QAB16942.1"/>
    </source>
</evidence>
<accession>A0ABX5QD01</accession>
<dbReference type="Proteomes" id="UP000285768">
    <property type="component" value="Chromosome"/>
</dbReference>
<dbReference type="PANTHER" id="PTHR42734:SF5">
    <property type="entry name" value="IRON TRANSPORT SYSTEM ATP-BINDING PROTEIN HI_0361-RELATED"/>
    <property type="match status" value="1"/>
</dbReference>
<keyword evidence="7" id="KW-1185">Reference proteome</keyword>
<keyword evidence="2" id="KW-0813">Transport</keyword>